<dbReference type="Proteomes" id="UP001205890">
    <property type="component" value="Unassembled WGS sequence"/>
</dbReference>
<name>A0ABT1LBW5_9HYPH</name>
<dbReference type="InterPro" id="IPR050490">
    <property type="entry name" value="Bact_solute-bd_prot1"/>
</dbReference>
<evidence type="ECO:0000313" key="4">
    <source>
        <dbReference type="EMBL" id="MCP8938561.1"/>
    </source>
</evidence>
<sequence>MTGGIGINRRQTLALAMGGLFALTCDEEASAQGTTTLTFWTVRLNTPELSAALKQILADFEKENPGIKIKHEPVSGNLVYPKFMAAMRGQTMPDVAEAYSYHPLQFAAADQMEPMDDIIAEWDKNGYLADIFSEFAYKKFFWKGNYWGVPYNLDIRPIYYRKDLLDAKGIKPPRTWDEFQAAAIALNDPANGVFGVVYPAGDFHIAQHFYMSFMFQAGGSILDKDGNLVFGTTAKDANVKALTFLTDLATKYKVTPPGIASYNTDDPHTLYVQGRAAFGFGTGEVISRLMKENPALFDKTGILEVLEGPAGPSGKLSAAFYNPMFVWKYSPAKEQAKTFIRWFVQPGRLERLYLAAPGRHWPIFKRDINTDRVKNNRLLSEALEKVVPYSTDFAYPGFGRPEMGVIDGEKMFAGPVNQVVVGAKTPEKAVLDAHEAMKKVFSS</sequence>
<organism evidence="4 5">
    <name type="scientific">Alsobacter ponti</name>
    <dbReference type="NCBI Taxonomy" id="2962936"/>
    <lineage>
        <taxon>Bacteria</taxon>
        <taxon>Pseudomonadati</taxon>
        <taxon>Pseudomonadota</taxon>
        <taxon>Alphaproteobacteria</taxon>
        <taxon>Hyphomicrobiales</taxon>
        <taxon>Alsobacteraceae</taxon>
        <taxon>Alsobacter</taxon>
    </lineage>
</organism>
<comment type="caution">
    <text evidence="4">The sequence shown here is derived from an EMBL/GenBank/DDBJ whole genome shotgun (WGS) entry which is preliminary data.</text>
</comment>
<reference evidence="4 5" key="1">
    <citation type="submission" date="2022-07" db="EMBL/GenBank/DDBJ databases">
        <authorList>
            <person name="Li W.-J."/>
            <person name="Deng Q.-Q."/>
        </authorList>
    </citation>
    <scope>NUCLEOTIDE SEQUENCE [LARGE SCALE GENOMIC DNA]</scope>
    <source>
        <strain evidence="4 5">SYSU M60028</strain>
    </source>
</reference>
<keyword evidence="3" id="KW-0574">Periplasm</keyword>
<evidence type="ECO:0000256" key="1">
    <source>
        <dbReference type="ARBA" id="ARBA00004418"/>
    </source>
</evidence>
<dbReference type="PANTHER" id="PTHR43649:SF30">
    <property type="entry name" value="ABC TRANSPORTER SUBSTRATE-BINDING PROTEIN"/>
    <property type="match status" value="1"/>
</dbReference>
<dbReference type="RefSeq" id="WP_254740612.1">
    <property type="nucleotide sequence ID" value="NZ_JANCLU010000006.1"/>
</dbReference>
<dbReference type="InterPro" id="IPR006059">
    <property type="entry name" value="SBP"/>
</dbReference>
<protein>
    <submittedName>
        <fullName evidence="4">Sugar ABC transporter substrate-binding protein</fullName>
    </submittedName>
</protein>
<accession>A0ABT1LBW5</accession>
<comment type="subcellular location">
    <subcellularLocation>
        <location evidence="1">Periplasm</location>
    </subcellularLocation>
</comment>
<keyword evidence="5" id="KW-1185">Reference proteome</keyword>
<evidence type="ECO:0000256" key="2">
    <source>
        <dbReference type="ARBA" id="ARBA00008520"/>
    </source>
</evidence>
<evidence type="ECO:0000313" key="5">
    <source>
        <dbReference type="Proteomes" id="UP001205890"/>
    </source>
</evidence>
<dbReference type="Pfam" id="PF01547">
    <property type="entry name" value="SBP_bac_1"/>
    <property type="match status" value="1"/>
</dbReference>
<dbReference type="PANTHER" id="PTHR43649">
    <property type="entry name" value="ARABINOSE-BINDING PROTEIN-RELATED"/>
    <property type="match status" value="1"/>
</dbReference>
<dbReference type="CDD" id="cd13585">
    <property type="entry name" value="PBP2_TMBP_like"/>
    <property type="match status" value="1"/>
</dbReference>
<proteinExistence type="inferred from homology"/>
<gene>
    <name evidence="4" type="ORF">NK718_08545</name>
</gene>
<dbReference type="SUPFAM" id="SSF53850">
    <property type="entry name" value="Periplasmic binding protein-like II"/>
    <property type="match status" value="1"/>
</dbReference>
<comment type="similarity">
    <text evidence="2">Belongs to the bacterial solute-binding protein 1 family.</text>
</comment>
<dbReference type="Gene3D" id="3.40.190.10">
    <property type="entry name" value="Periplasmic binding protein-like II"/>
    <property type="match status" value="2"/>
</dbReference>
<evidence type="ECO:0000256" key="3">
    <source>
        <dbReference type="ARBA" id="ARBA00022764"/>
    </source>
</evidence>
<dbReference type="EMBL" id="JANCLU010000006">
    <property type="protein sequence ID" value="MCP8938561.1"/>
    <property type="molecule type" value="Genomic_DNA"/>
</dbReference>